<sequence>MDKKLLKFLPMEKFIEAAAPKILDGVCTILSPKMPPSDLFDMSWADVDPDAYLQAVKCIGEYAERWKGLPNVVMTQTDIEKMKCKYNISDRLYDEYFQLSMKEKKIVRVLSKAPVSECMPDEAYYDPDDLDELNLFDD</sequence>
<dbReference type="EMBL" id="AZGM01000006">
    <property type="protein sequence ID" value="KRM30367.1"/>
    <property type="molecule type" value="Genomic_DNA"/>
</dbReference>
<comment type="caution">
    <text evidence="1">The sequence shown here is derived from an EMBL/GenBank/DDBJ whole genome shotgun (WGS) entry which is preliminary data.</text>
</comment>
<dbReference type="RefSeq" id="WP_047767165.1">
    <property type="nucleotide sequence ID" value="NZ_AZGM01000006.1"/>
</dbReference>
<dbReference type="Proteomes" id="UP000051412">
    <property type="component" value="Unassembled WGS sequence"/>
</dbReference>
<protein>
    <submittedName>
        <fullName evidence="1">Uncharacterized protein</fullName>
    </submittedName>
</protein>
<organism evidence="1 2">
    <name type="scientific">Limosilactobacillus panis DSM 6035</name>
    <dbReference type="NCBI Taxonomy" id="1423782"/>
    <lineage>
        <taxon>Bacteria</taxon>
        <taxon>Bacillati</taxon>
        <taxon>Bacillota</taxon>
        <taxon>Bacilli</taxon>
        <taxon>Lactobacillales</taxon>
        <taxon>Lactobacillaceae</taxon>
        <taxon>Limosilactobacillus</taxon>
    </lineage>
</organism>
<dbReference type="PATRIC" id="fig|1423782.4.peg.1771"/>
<evidence type="ECO:0000313" key="1">
    <source>
        <dbReference type="EMBL" id="KRM30367.1"/>
    </source>
</evidence>
<dbReference type="STRING" id="1423782.FD32_GL001699"/>
<proteinExistence type="predicted"/>
<accession>A0A0R1XJM6</accession>
<gene>
    <name evidence="1" type="ORF">FD32_GL001699</name>
</gene>
<reference evidence="1 2" key="1">
    <citation type="journal article" date="2015" name="Genome Announc.">
        <title>Expanding the biotechnology potential of lactobacilli through comparative genomics of 213 strains and associated genera.</title>
        <authorList>
            <person name="Sun Z."/>
            <person name="Harris H.M."/>
            <person name="McCann A."/>
            <person name="Guo C."/>
            <person name="Argimon S."/>
            <person name="Zhang W."/>
            <person name="Yang X."/>
            <person name="Jeffery I.B."/>
            <person name="Cooney J.C."/>
            <person name="Kagawa T.F."/>
            <person name="Liu W."/>
            <person name="Song Y."/>
            <person name="Salvetti E."/>
            <person name="Wrobel A."/>
            <person name="Rasinkangas P."/>
            <person name="Parkhill J."/>
            <person name="Rea M.C."/>
            <person name="O'Sullivan O."/>
            <person name="Ritari J."/>
            <person name="Douillard F.P."/>
            <person name="Paul Ross R."/>
            <person name="Yang R."/>
            <person name="Briner A.E."/>
            <person name="Felis G.E."/>
            <person name="de Vos W.M."/>
            <person name="Barrangou R."/>
            <person name="Klaenhammer T.R."/>
            <person name="Caufield P.W."/>
            <person name="Cui Y."/>
            <person name="Zhang H."/>
            <person name="O'Toole P.W."/>
        </authorList>
    </citation>
    <scope>NUCLEOTIDE SEQUENCE [LARGE SCALE GENOMIC DNA]</scope>
    <source>
        <strain evidence="1 2">DSM 6035</strain>
    </source>
</reference>
<evidence type="ECO:0000313" key="2">
    <source>
        <dbReference type="Proteomes" id="UP000051412"/>
    </source>
</evidence>
<keyword evidence="2" id="KW-1185">Reference proteome</keyword>
<dbReference type="AlphaFoldDB" id="A0A0R1XJM6"/>
<name>A0A0R1XJM6_9LACO</name>